<evidence type="ECO:0000256" key="6">
    <source>
        <dbReference type="SAM" id="MobiDB-lite"/>
    </source>
</evidence>
<feature type="compositionally biased region" description="Polar residues" evidence="6">
    <location>
        <begin position="125"/>
        <end position="145"/>
    </location>
</feature>
<sequence length="472" mass="52066">MFYEGDLQGGIALAVNEAKLVICFVRDDTDESSKWENEYLANDEIAPLVKSKTISLRLQAGSVEAGYLASFCPISKVPTLVVIRNGVLREYIVSGVSEEEFKRRLKKALEDPPVPTSQMAPPAQVDSNSSPGVSTPVSSRPLSTHTPDHDSESTEEQEQGASDRARRESIRAGKRRVETAEEPERVQETPQSQAQNWKLEQRKREQQKKEERDRILEQIRRDNEARKAREESIRASLASSTKNENNPPKPADQRPPPKPKPNQFRLQIRLFDGSSVRSSFSPTQTIQNDVRPWLDSQRSDGDAPYNLKQILTPLPSRTISDAEEDHTLEQLGLGPTANLVMVPVRTYTEAYASAGASLPVRGLYAGYNLVTGIVGAVAGAIGSILGISQGQAANPESTATESSPAAEAPSRTNLRGGRNGRSNVRTLYDGDDDGEARQFYNGNQVWIYVFPHVSFKIRSTSSSTDSIKKTFE</sequence>
<feature type="compositionally biased region" description="Low complexity" evidence="6">
    <location>
        <begin position="394"/>
        <end position="410"/>
    </location>
</feature>
<dbReference type="PANTHER" id="PTHR46424:SF1">
    <property type="entry name" value="UBX DOMAIN-CONTAINING PROTEIN 4"/>
    <property type="match status" value="1"/>
</dbReference>
<dbReference type="PANTHER" id="PTHR46424">
    <property type="entry name" value="UBX DOMAIN-CONTAINING PROTEIN 4"/>
    <property type="match status" value="1"/>
</dbReference>
<name>A0A0H1B722_9EURO</name>
<dbReference type="InterPro" id="IPR029071">
    <property type="entry name" value="Ubiquitin-like_domsf"/>
</dbReference>
<dbReference type="SMART" id="SM00166">
    <property type="entry name" value="UBX"/>
    <property type="match status" value="1"/>
</dbReference>
<keyword evidence="2" id="KW-0834">Unfolded protein response</keyword>
<accession>A0A0H1B722</accession>
<dbReference type="CDD" id="cd01767">
    <property type="entry name" value="UBX"/>
    <property type="match status" value="1"/>
</dbReference>
<keyword evidence="9" id="KW-1185">Reference proteome</keyword>
<dbReference type="SUPFAM" id="SSF54236">
    <property type="entry name" value="Ubiquitin-like"/>
    <property type="match status" value="1"/>
</dbReference>
<evidence type="ECO:0000256" key="4">
    <source>
        <dbReference type="ARBA" id="ARBA00041575"/>
    </source>
</evidence>
<dbReference type="EMBL" id="LDEV01002960">
    <property type="protein sequence ID" value="KLJ06843.1"/>
    <property type="molecule type" value="Genomic_DNA"/>
</dbReference>
<dbReference type="AlphaFoldDB" id="A0A0H1B722"/>
<evidence type="ECO:0000256" key="5">
    <source>
        <dbReference type="ARBA" id="ARBA00046062"/>
    </source>
</evidence>
<reference evidence="9" key="1">
    <citation type="journal article" date="2015" name="PLoS Genet.">
        <title>The dynamic genome and transcriptome of the human fungal pathogen Blastomyces and close relative Emmonsia.</title>
        <authorList>
            <person name="Munoz J.F."/>
            <person name="Gauthier G.M."/>
            <person name="Desjardins C.A."/>
            <person name="Gallo J.E."/>
            <person name="Holder J."/>
            <person name="Sullivan T.D."/>
            <person name="Marty A.J."/>
            <person name="Carmen J.C."/>
            <person name="Chen Z."/>
            <person name="Ding L."/>
            <person name="Gujja S."/>
            <person name="Magrini V."/>
            <person name="Misas E."/>
            <person name="Mitreva M."/>
            <person name="Priest M."/>
            <person name="Saif S."/>
            <person name="Whiston E.A."/>
            <person name="Young S."/>
            <person name="Zeng Q."/>
            <person name="Goldman W.E."/>
            <person name="Mardis E.R."/>
            <person name="Taylor J.W."/>
            <person name="McEwen J.G."/>
            <person name="Clay O.K."/>
            <person name="Klein B.S."/>
            <person name="Cuomo C.A."/>
        </authorList>
    </citation>
    <scope>NUCLEOTIDE SEQUENCE [LARGE SCALE GENOMIC DNA]</scope>
    <source>
        <strain evidence="9">UAMH 139</strain>
    </source>
</reference>
<dbReference type="Pfam" id="PF00789">
    <property type="entry name" value="UBX"/>
    <property type="match status" value="1"/>
</dbReference>
<dbReference type="SUPFAM" id="SSF52833">
    <property type="entry name" value="Thioredoxin-like"/>
    <property type="match status" value="1"/>
</dbReference>
<evidence type="ECO:0000259" key="7">
    <source>
        <dbReference type="PROSITE" id="PS50033"/>
    </source>
</evidence>
<evidence type="ECO:0000313" key="8">
    <source>
        <dbReference type="EMBL" id="KLJ06843.1"/>
    </source>
</evidence>
<feature type="compositionally biased region" description="Basic and acidic residues" evidence="6">
    <location>
        <begin position="161"/>
        <end position="187"/>
    </location>
</feature>
<feature type="compositionally biased region" description="Pro residues" evidence="6">
    <location>
        <begin position="247"/>
        <end position="260"/>
    </location>
</feature>
<dbReference type="GO" id="GO:0006986">
    <property type="term" value="P:response to unfolded protein"/>
    <property type="evidence" value="ECO:0007669"/>
    <property type="project" value="UniProtKB-KW"/>
</dbReference>
<dbReference type="PROSITE" id="PS50033">
    <property type="entry name" value="UBX"/>
    <property type="match status" value="1"/>
</dbReference>
<dbReference type="Pfam" id="PF23187">
    <property type="entry name" value="UBX7_N"/>
    <property type="match status" value="1"/>
</dbReference>
<proteinExistence type="predicted"/>
<comment type="caution">
    <text evidence="8">The sequence shown here is derived from an EMBL/GenBank/DDBJ whole genome shotgun (WGS) entry which is preliminary data.</text>
</comment>
<dbReference type="GO" id="GO:0005789">
    <property type="term" value="C:endoplasmic reticulum membrane"/>
    <property type="evidence" value="ECO:0007669"/>
    <property type="project" value="UniProtKB-SubCell"/>
</dbReference>
<evidence type="ECO:0000256" key="2">
    <source>
        <dbReference type="ARBA" id="ARBA00023230"/>
    </source>
</evidence>
<dbReference type="Proteomes" id="UP000053573">
    <property type="component" value="Unassembled WGS sequence"/>
</dbReference>
<dbReference type="Gene3D" id="3.10.20.90">
    <property type="entry name" value="Phosphatidylinositol 3-kinase Catalytic Subunit, Chain A, domain 1"/>
    <property type="match status" value="1"/>
</dbReference>
<organism evidence="8 9">
    <name type="scientific">Blastomyces silverae</name>
    <dbReference type="NCBI Taxonomy" id="2060906"/>
    <lineage>
        <taxon>Eukaryota</taxon>
        <taxon>Fungi</taxon>
        <taxon>Dikarya</taxon>
        <taxon>Ascomycota</taxon>
        <taxon>Pezizomycotina</taxon>
        <taxon>Eurotiomycetes</taxon>
        <taxon>Eurotiomycetidae</taxon>
        <taxon>Onygenales</taxon>
        <taxon>Ajellomycetaceae</taxon>
        <taxon>Blastomyces</taxon>
    </lineage>
</organism>
<gene>
    <name evidence="8" type="ORF">EMPG_17660</name>
</gene>
<feature type="region of interest" description="Disordered" evidence="6">
    <location>
        <begin position="110"/>
        <end position="263"/>
    </location>
</feature>
<protein>
    <recommendedName>
        <fullName evidence="4">UBX domain-containing protein 2</fullName>
    </recommendedName>
</protein>
<comment type="subunit">
    <text evidence="3">Directly interacts with VCP. Interacts with UBQLN1. Forms a complex with VCP and UBQLN1.</text>
</comment>
<comment type="function">
    <text evidence="5">Involved in endoplasmic reticulum-associated protein degradation (ERAD). Acts as a platform to recruit both UBQLN1 and VCP to the ER during ERAD.</text>
</comment>
<feature type="domain" description="UBX" evidence="7">
    <location>
        <begin position="259"/>
        <end position="341"/>
    </location>
</feature>
<evidence type="ECO:0000256" key="3">
    <source>
        <dbReference type="ARBA" id="ARBA00038812"/>
    </source>
</evidence>
<evidence type="ECO:0000313" key="9">
    <source>
        <dbReference type="Proteomes" id="UP000053573"/>
    </source>
</evidence>
<dbReference type="GO" id="GO:0036503">
    <property type="term" value="P:ERAD pathway"/>
    <property type="evidence" value="ECO:0007669"/>
    <property type="project" value="TreeGrafter"/>
</dbReference>
<dbReference type="OrthoDB" id="2445133at2759"/>
<dbReference type="Gene3D" id="3.40.30.10">
    <property type="entry name" value="Glutaredoxin"/>
    <property type="match status" value="1"/>
</dbReference>
<dbReference type="InterPro" id="IPR036249">
    <property type="entry name" value="Thioredoxin-like_sf"/>
</dbReference>
<feature type="region of interest" description="Disordered" evidence="6">
    <location>
        <begin position="394"/>
        <end position="433"/>
    </location>
</feature>
<evidence type="ECO:0000256" key="1">
    <source>
        <dbReference type="ARBA" id="ARBA00004406"/>
    </source>
</evidence>
<dbReference type="InterPro" id="IPR001012">
    <property type="entry name" value="UBX_dom"/>
</dbReference>
<comment type="subcellular location">
    <subcellularLocation>
        <location evidence="1">Endoplasmic reticulum membrane</location>
        <topology evidence="1">Peripheral membrane protein</topology>
    </subcellularLocation>
</comment>
<feature type="compositionally biased region" description="Basic and acidic residues" evidence="6">
    <location>
        <begin position="199"/>
        <end position="233"/>
    </location>
</feature>
<dbReference type="STRING" id="2060906.A0A0H1B722"/>
<feature type="compositionally biased region" description="Polar residues" evidence="6">
    <location>
        <begin position="188"/>
        <end position="198"/>
    </location>
</feature>